<evidence type="ECO:0000259" key="1">
    <source>
        <dbReference type="Pfam" id="PF00394"/>
    </source>
</evidence>
<dbReference type="EMBL" id="AP020493">
    <property type="protein sequence ID" value="BBN67696.1"/>
    <property type="molecule type" value="Genomic_DNA"/>
</dbReference>
<dbReference type="AlphaFoldDB" id="A0A5H2XXX7"/>
<name>A0A5H2XXX7_PRUDU</name>
<reference evidence="2" key="1">
    <citation type="journal article" date="2019" name="Science">
        <title>Mutation of a bHLH transcription factor allowed almond domestication.</title>
        <authorList>
            <person name="Sanchez-Perez R."/>
            <person name="Pavan S."/>
            <person name="Mazzeo R."/>
            <person name="Moldovan C."/>
            <person name="Aiese Cigliano R."/>
            <person name="Del Cueto J."/>
            <person name="Ricciardi F."/>
            <person name="Lotti C."/>
            <person name="Ricciardi L."/>
            <person name="Dicenta F."/>
            <person name="Lopez-Marques R.L."/>
            <person name="Lindberg Moller B."/>
        </authorList>
    </citation>
    <scope>NUCLEOTIDE SEQUENCE</scope>
</reference>
<protein>
    <recommendedName>
        <fullName evidence="1">Plastocyanin-like domain-containing protein</fullName>
    </recommendedName>
</protein>
<organism evidence="2">
    <name type="scientific">Prunus dulcis</name>
    <name type="common">Almond</name>
    <name type="synonym">Amygdalus dulcis</name>
    <dbReference type="NCBI Taxonomy" id="3755"/>
    <lineage>
        <taxon>Eukaryota</taxon>
        <taxon>Viridiplantae</taxon>
        <taxon>Streptophyta</taxon>
        <taxon>Embryophyta</taxon>
        <taxon>Tracheophyta</taxon>
        <taxon>Spermatophyta</taxon>
        <taxon>Magnoliopsida</taxon>
        <taxon>eudicotyledons</taxon>
        <taxon>Gunneridae</taxon>
        <taxon>Pentapetalae</taxon>
        <taxon>rosids</taxon>
        <taxon>fabids</taxon>
        <taxon>Rosales</taxon>
        <taxon>Rosaceae</taxon>
        <taxon>Amygdaloideae</taxon>
        <taxon>Amygdaleae</taxon>
        <taxon>Prunus</taxon>
    </lineage>
</organism>
<accession>A0A5H2XXX7</accession>
<evidence type="ECO:0000313" key="2">
    <source>
        <dbReference type="EMBL" id="BBN67696.1"/>
    </source>
</evidence>
<proteinExistence type="predicted"/>
<dbReference type="Gene3D" id="2.60.40.420">
    <property type="entry name" value="Cupredoxins - blue copper proteins"/>
    <property type="match status" value="1"/>
</dbReference>
<feature type="domain" description="Plastocyanin-like" evidence="1">
    <location>
        <begin position="3"/>
        <end position="66"/>
    </location>
</feature>
<dbReference type="InterPro" id="IPR001117">
    <property type="entry name" value="Cu-oxidase_2nd"/>
</dbReference>
<dbReference type="SUPFAM" id="SSF49503">
    <property type="entry name" value="Cupredoxins"/>
    <property type="match status" value="1"/>
</dbReference>
<dbReference type="Pfam" id="PF00394">
    <property type="entry name" value="Cu-oxidase"/>
    <property type="match status" value="1"/>
</dbReference>
<dbReference type="InterPro" id="IPR008972">
    <property type="entry name" value="Cupredoxin"/>
</dbReference>
<sequence length="77" mass="8446">METLLLNGRGQYNCSLAAHYSNSSSSQCMLRGSEQCAPPILHVLPNKIYRLRIASTTALASLNLAIGFLGESWKIYT</sequence>
<gene>
    <name evidence="2" type="ORF">Prudu_156S000300</name>
</gene>